<sequence>MKFFLDENLPQALSDHLLSIFRPHEFVGVQDLNTKGVQDIELFRIVAEAGCEVFVTADLAGVVLPPKGFRPAW</sequence>
<evidence type="ECO:0000313" key="3">
    <source>
        <dbReference type="Proteomes" id="UP000733379"/>
    </source>
</evidence>
<dbReference type="RefSeq" id="WP_215916056.1">
    <property type="nucleotide sequence ID" value="NZ_JAHKNI010000002.1"/>
</dbReference>
<dbReference type="Proteomes" id="UP000733379">
    <property type="component" value="Unassembled WGS sequence"/>
</dbReference>
<reference evidence="2 3" key="1">
    <citation type="submission" date="2021-06" db="EMBL/GenBank/DDBJ databases">
        <title>Actinomycetes sequencing.</title>
        <authorList>
            <person name="Shan Q."/>
        </authorList>
    </citation>
    <scope>NUCLEOTIDE SEQUENCE [LARGE SCALE GENOMIC DNA]</scope>
    <source>
        <strain evidence="2 3">NEAU-G5</strain>
    </source>
</reference>
<accession>A0ABS6ASX0</accession>
<name>A0ABS6ASX0_9NOCA</name>
<comment type="caution">
    <text evidence="2">The sequence shown here is derived from an EMBL/GenBank/DDBJ whole genome shotgun (WGS) entry which is preliminary data.</text>
</comment>
<gene>
    <name evidence="2" type="ORF">KO481_06290</name>
</gene>
<feature type="domain" description="VapC45 PIN like" evidence="1">
    <location>
        <begin position="1"/>
        <end position="58"/>
    </location>
</feature>
<dbReference type="Pfam" id="PF18478">
    <property type="entry name" value="PIN_10"/>
    <property type="match status" value="1"/>
</dbReference>
<organism evidence="2 3">
    <name type="scientific">Nocardia albiluteola</name>
    <dbReference type="NCBI Taxonomy" id="2842303"/>
    <lineage>
        <taxon>Bacteria</taxon>
        <taxon>Bacillati</taxon>
        <taxon>Actinomycetota</taxon>
        <taxon>Actinomycetes</taxon>
        <taxon>Mycobacteriales</taxon>
        <taxon>Nocardiaceae</taxon>
        <taxon>Nocardia</taxon>
    </lineage>
</organism>
<proteinExistence type="predicted"/>
<dbReference type="InterPro" id="IPR041375">
    <property type="entry name" value="VapC45_PIN-like"/>
</dbReference>
<protein>
    <submittedName>
        <fullName evidence="2">DUF5615 family PIN-like protein</fullName>
    </submittedName>
</protein>
<keyword evidence="3" id="KW-1185">Reference proteome</keyword>
<evidence type="ECO:0000259" key="1">
    <source>
        <dbReference type="Pfam" id="PF18478"/>
    </source>
</evidence>
<dbReference type="EMBL" id="JAHKNI010000002">
    <property type="protein sequence ID" value="MBU3061130.1"/>
    <property type="molecule type" value="Genomic_DNA"/>
</dbReference>
<evidence type="ECO:0000313" key="2">
    <source>
        <dbReference type="EMBL" id="MBU3061130.1"/>
    </source>
</evidence>